<dbReference type="GeneID" id="102805848"/>
<dbReference type="InterPro" id="IPR051589">
    <property type="entry name" value="Sialate-O-sulfotransferase"/>
</dbReference>
<dbReference type="PANTHER" id="PTHR45964:SF9">
    <property type="entry name" value="SULFOTRANSFERASE"/>
    <property type="match status" value="1"/>
</dbReference>
<feature type="compositionally biased region" description="Acidic residues" evidence="6">
    <location>
        <begin position="108"/>
        <end position="121"/>
    </location>
</feature>
<evidence type="ECO:0000256" key="2">
    <source>
        <dbReference type="ARBA" id="ARBA00010236"/>
    </source>
</evidence>
<dbReference type="InterPro" id="IPR000863">
    <property type="entry name" value="Sulfotransferase_dom"/>
</dbReference>
<dbReference type="InterPro" id="IPR023123">
    <property type="entry name" value="Tubulin_C"/>
</dbReference>
<accession>A0ABM0MEG0</accession>
<evidence type="ECO:0000313" key="9">
    <source>
        <dbReference type="RefSeq" id="XP_006818401.1"/>
    </source>
</evidence>
<dbReference type="Gene3D" id="3.40.50.300">
    <property type="entry name" value="P-loop containing nucleotide triphosphate hydrolases"/>
    <property type="match status" value="1"/>
</dbReference>
<evidence type="ECO:0000256" key="6">
    <source>
        <dbReference type="SAM" id="MobiDB-lite"/>
    </source>
</evidence>
<protein>
    <submittedName>
        <fullName evidence="9">WSC domain-containing protein 1-like</fullName>
    </submittedName>
</protein>
<dbReference type="Pfam" id="PF00685">
    <property type="entry name" value="Sulfotransfer_1"/>
    <property type="match status" value="1"/>
</dbReference>
<evidence type="ECO:0000313" key="8">
    <source>
        <dbReference type="Proteomes" id="UP000694865"/>
    </source>
</evidence>
<evidence type="ECO:0000256" key="1">
    <source>
        <dbReference type="ARBA" id="ARBA00009636"/>
    </source>
</evidence>
<gene>
    <name evidence="9" type="primary">LOC102805848</name>
</gene>
<keyword evidence="4" id="KW-0547">Nucleotide-binding</keyword>
<dbReference type="InterPro" id="IPR008280">
    <property type="entry name" value="Tub_FtsZ_C"/>
</dbReference>
<dbReference type="PANTHER" id="PTHR45964">
    <property type="entry name" value="WSCD FAMILY MEMBER CG9164"/>
    <property type="match status" value="1"/>
</dbReference>
<dbReference type="InterPro" id="IPR027417">
    <property type="entry name" value="P-loop_NTPase"/>
</dbReference>
<proteinExistence type="inferred from homology"/>
<reference evidence="9" key="1">
    <citation type="submission" date="2025-08" db="UniProtKB">
        <authorList>
            <consortium name="RefSeq"/>
        </authorList>
    </citation>
    <scope>IDENTIFICATION</scope>
    <source>
        <tissue evidence="9">Testes</tissue>
    </source>
</reference>
<comment type="similarity">
    <text evidence="1">Belongs to the tubulin family.</text>
</comment>
<evidence type="ECO:0000256" key="4">
    <source>
        <dbReference type="ARBA" id="ARBA00022741"/>
    </source>
</evidence>
<sequence>MDSSTNHKLLSLPPHKNLSYCYSEFRSPSGSRRSIYTGICFLSSNSSTFPTQSVTVQLSQELFKRVSEQFTAMFRRKAFLHWYTGEFMDEMKFTEAQSEYQQYKDATAEEEGEFDEEESENEEKTQNTRTCNNCSVGFGPWKKRPLVALASFPGSGNTWVRHLLETASGFYTGSIYNDEDLYNAGFLGEKNKLNEVLVVKTHDSRTTRNYPHAIHILRNPYDAILSEVARLQLNSHVGIVNDEVFKKKGWPKRVMNLGTRWKEHSEQWLKNNNPTLLVMYEKLKHNPVFEVHRMMMFLNLTLTSDRLCCLEDNIEGKFHRRRNESAAFNPYPNDTQVFLDALIDDINWILKERKYDILLPSTLSTRH</sequence>
<dbReference type="Gene3D" id="1.10.287.600">
    <property type="entry name" value="Helix hairpin bin"/>
    <property type="match status" value="1"/>
</dbReference>
<name>A0ABM0MEG0_SACKO</name>
<evidence type="ECO:0000259" key="7">
    <source>
        <dbReference type="Pfam" id="PF00685"/>
    </source>
</evidence>
<dbReference type="SUPFAM" id="SSF52540">
    <property type="entry name" value="P-loop containing nucleoside triphosphate hydrolases"/>
    <property type="match status" value="1"/>
</dbReference>
<keyword evidence="5" id="KW-0342">GTP-binding</keyword>
<feature type="region of interest" description="Disordered" evidence="6">
    <location>
        <begin position="104"/>
        <end position="129"/>
    </location>
</feature>
<dbReference type="SUPFAM" id="SSF55307">
    <property type="entry name" value="Tubulin C-terminal domain-like"/>
    <property type="match status" value="1"/>
</dbReference>
<evidence type="ECO:0000256" key="3">
    <source>
        <dbReference type="ARBA" id="ARBA00022701"/>
    </source>
</evidence>
<organism evidence="8 9">
    <name type="scientific">Saccoglossus kowalevskii</name>
    <name type="common">Acorn worm</name>
    <dbReference type="NCBI Taxonomy" id="10224"/>
    <lineage>
        <taxon>Eukaryota</taxon>
        <taxon>Metazoa</taxon>
        <taxon>Hemichordata</taxon>
        <taxon>Enteropneusta</taxon>
        <taxon>Harrimaniidae</taxon>
        <taxon>Saccoglossus</taxon>
    </lineage>
</organism>
<comment type="similarity">
    <text evidence="2">Belongs to the WSCD family.</text>
</comment>
<feature type="domain" description="Sulfotransferase" evidence="7">
    <location>
        <begin position="191"/>
        <end position="307"/>
    </location>
</feature>
<evidence type="ECO:0000256" key="5">
    <source>
        <dbReference type="ARBA" id="ARBA00023134"/>
    </source>
</evidence>
<keyword evidence="8" id="KW-1185">Reference proteome</keyword>
<dbReference type="Proteomes" id="UP000694865">
    <property type="component" value="Unplaced"/>
</dbReference>
<keyword evidence="3" id="KW-0493">Microtubule</keyword>
<dbReference type="RefSeq" id="XP_006818401.1">
    <property type="nucleotide sequence ID" value="XM_006818338.1"/>
</dbReference>